<keyword evidence="3" id="KW-0964">Secreted</keyword>
<evidence type="ECO:0000256" key="1">
    <source>
        <dbReference type="ARBA" id="ARBA00004613"/>
    </source>
</evidence>
<evidence type="ECO:0000256" key="3">
    <source>
        <dbReference type="ARBA" id="ARBA00022525"/>
    </source>
</evidence>
<dbReference type="Gene3D" id="2.120.10.30">
    <property type="entry name" value="TolB, C-terminal domain"/>
    <property type="match status" value="1"/>
</dbReference>
<dbReference type="EMBL" id="CAIIXF020000012">
    <property type="protein sequence ID" value="CAH1800558.1"/>
    <property type="molecule type" value="Genomic_DNA"/>
</dbReference>
<comment type="subcellular location">
    <subcellularLocation>
        <location evidence="1">Secreted</location>
    </subcellularLocation>
</comment>
<dbReference type="Proteomes" id="UP000749559">
    <property type="component" value="Unassembled WGS sequence"/>
</dbReference>
<reference evidence="4" key="1">
    <citation type="submission" date="2022-03" db="EMBL/GenBank/DDBJ databases">
        <authorList>
            <person name="Martin C."/>
        </authorList>
    </citation>
    <scope>NUCLEOTIDE SEQUENCE</scope>
</reference>
<dbReference type="InterPro" id="IPR011042">
    <property type="entry name" value="6-blade_b-propeller_TolB-like"/>
</dbReference>
<proteinExistence type="inferred from homology"/>
<protein>
    <submittedName>
        <fullName evidence="4">Uncharacterized protein</fullName>
    </submittedName>
</protein>
<dbReference type="InterPro" id="IPR017996">
    <property type="entry name" value="MRJP/yellow-related"/>
</dbReference>
<dbReference type="OrthoDB" id="9977471at2759"/>
<dbReference type="PANTHER" id="PTHR10009">
    <property type="entry name" value="PROTEIN YELLOW-RELATED"/>
    <property type="match status" value="1"/>
</dbReference>
<accession>A0A8J1UWF7</accession>
<evidence type="ECO:0000256" key="2">
    <source>
        <dbReference type="ARBA" id="ARBA00009127"/>
    </source>
</evidence>
<evidence type="ECO:0000313" key="4">
    <source>
        <dbReference type="EMBL" id="CAH1800558.1"/>
    </source>
</evidence>
<dbReference type="SUPFAM" id="SSF63825">
    <property type="entry name" value="YWTD domain"/>
    <property type="match status" value="1"/>
</dbReference>
<keyword evidence="5" id="KW-1185">Reference proteome</keyword>
<dbReference type="GO" id="GO:0005576">
    <property type="term" value="C:extracellular region"/>
    <property type="evidence" value="ECO:0007669"/>
    <property type="project" value="UniProtKB-SubCell"/>
</dbReference>
<organism evidence="4 5">
    <name type="scientific">Owenia fusiformis</name>
    <name type="common">Polychaete worm</name>
    <dbReference type="NCBI Taxonomy" id="6347"/>
    <lineage>
        <taxon>Eukaryota</taxon>
        <taxon>Metazoa</taxon>
        <taxon>Spiralia</taxon>
        <taxon>Lophotrochozoa</taxon>
        <taxon>Annelida</taxon>
        <taxon>Polychaeta</taxon>
        <taxon>Sedentaria</taxon>
        <taxon>Canalipalpata</taxon>
        <taxon>Sabellida</taxon>
        <taxon>Oweniida</taxon>
        <taxon>Oweniidae</taxon>
        <taxon>Owenia</taxon>
    </lineage>
</organism>
<dbReference type="Pfam" id="PF03022">
    <property type="entry name" value="MRJP"/>
    <property type="match status" value="1"/>
</dbReference>
<sequence>MIVLFVLLACNVAFAQKPDLMYEWASLDYDWPDETSRNDSISNGTFIVENNALTGLKLYKGDVFVTVPRWRLGVPSTMNKVITKGNANVLQPYPSWKMQEIGNCSCFQFTQSMEIDPVSGWMWAIDTGRINTLPGPGEGSAQNLCPAKLVIIDIAKRSIVRTHIFPEEVVSKSSNFLNDIVVDPKGGFAYISDAADAKMVVYNYNTDRSHSIKHISMGYEPDAILFTINNKNYTLRTTMDGIALSPDRSSIFYCALAGFSLYSISTKIANDPNGNHGDAIRKVGVKVSQSDGLVAGYNNLYYGVLGLNGLYKWEISKDMREQSVPYTKVNLTTRTEIYTDDVGHQWVDTFALEESGEYLWYTANKLQDFFPKGLDFSGGNGSNFRIWKVKVNDRPYILPTIENSANCNYLKNVRIMVALIILVMHI</sequence>
<comment type="caution">
    <text evidence="4">The sequence shown here is derived from an EMBL/GenBank/DDBJ whole genome shotgun (WGS) entry which is preliminary data.</text>
</comment>
<dbReference type="PANTHER" id="PTHR10009:SF18">
    <property type="entry name" value="PROTEIN YELLOW-LIKE PROTEIN"/>
    <property type="match status" value="1"/>
</dbReference>
<dbReference type="AlphaFoldDB" id="A0A8J1UWF7"/>
<name>A0A8J1UWF7_OWEFU</name>
<comment type="similarity">
    <text evidence="2">Belongs to the major royal jelly protein family.</text>
</comment>
<gene>
    <name evidence="4" type="ORF">OFUS_LOCUS24425</name>
</gene>
<evidence type="ECO:0000313" key="5">
    <source>
        <dbReference type="Proteomes" id="UP000749559"/>
    </source>
</evidence>